<name>A0AAE3IU32_9BACI</name>
<dbReference type="RefSeq" id="WP_263071253.1">
    <property type="nucleotide sequence ID" value="NZ_JAOUSF010000001.1"/>
</dbReference>
<accession>A0AAE3IU32</accession>
<keyword evidence="2" id="KW-1185">Reference proteome</keyword>
<evidence type="ECO:0000313" key="1">
    <source>
        <dbReference type="EMBL" id="MCU9612120.1"/>
    </source>
</evidence>
<reference evidence="1" key="1">
    <citation type="submission" date="2022-10" db="EMBL/GenBank/DDBJ databases">
        <title>Description of Fervidibacillus gen. nov. in the family Fervidibacillaceae fam. nov. with two species, Fervidibacillus albus sp. nov., and Fervidibacillus halotolerans sp. nov., isolated from tidal flat sediments.</title>
        <authorList>
            <person name="Kwon K.K."/>
            <person name="Yang S.-H."/>
        </authorList>
    </citation>
    <scope>NUCLEOTIDE SEQUENCE</scope>
    <source>
        <strain evidence="1">JCM 19140</strain>
    </source>
</reference>
<dbReference type="Proteomes" id="UP001209318">
    <property type="component" value="Unassembled WGS sequence"/>
</dbReference>
<sequence>MNIYSVHQSKQSVTQFDKPLDYKTGQIIRGKLQSIDMFGNAVVQLGKYKRIAKIEASLDVAKQYWFQVQKQDGKLLLKVLENVHSEETLLKYFGLATSKTNKELIRQLQQWNLPLDKEVVTKVEKWVNNNNTVQTEKLFQAIRYIIQNELPLTNDVFKGIFSVWNGEKFTQLLERLSQQVNSEQMKNYEQLKLVLQSFFGNTESVSLDGYQWADWSNGKEVYKNFIQILQMLGLNEKRIGDKGNTDIQSLKQLLQELLNGQSELSEGVKQAAEQVYYRILGNQLLMNDQPPYFQWTVQLPLPMENAPMDITLQWFGKKNTNGKLDADFCQITFDLQMPTLGKTWVMMNVQNKIISLHIQSDFHSLEHIGKPMINVLKEKLEENHYHLSTVKFDRLTKSTKQQNKREDLVSFYQRGSMDVKI</sequence>
<comment type="caution">
    <text evidence="1">The sequence shown here is derived from an EMBL/GenBank/DDBJ whole genome shotgun (WGS) entry which is preliminary data.</text>
</comment>
<proteinExistence type="predicted"/>
<evidence type="ECO:0008006" key="3">
    <source>
        <dbReference type="Google" id="ProtNLM"/>
    </source>
</evidence>
<protein>
    <recommendedName>
        <fullName evidence="3">Flagellar hook-length control protein FliK</fullName>
    </recommendedName>
</protein>
<dbReference type="EMBL" id="JAOUSF010000001">
    <property type="protein sequence ID" value="MCU9612120.1"/>
    <property type="molecule type" value="Genomic_DNA"/>
</dbReference>
<evidence type="ECO:0000313" key="2">
    <source>
        <dbReference type="Proteomes" id="UP001209318"/>
    </source>
</evidence>
<dbReference type="AlphaFoldDB" id="A0AAE3IU32"/>
<organism evidence="1 2">
    <name type="scientific">Perspicuibacillus lycopersici</name>
    <dbReference type="NCBI Taxonomy" id="1325689"/>
    <lineage>
        <taxon>Bacteria</taxon>
        <taxon>Bacillati</taxon>
        <taxon>Bacillota</taxon>
        <taxon>Bacilli</taxon>
        <taxon>Bacillales</taxon>
        <taxon>Bacillaceae</taxon>
        <taxon>Perspicuibacillus</taxon>
    </lineage>
</organism>
<gene>
    <name evidence="1" type="ORF">OEV98_00925</name>
</gene>